<evidence type="ECO:0000313" key="2">
    <source>
        <dbReference type="Proteomes" id="UP001152607"/>
    </source>
</evidence>
<evidence type="ECO:0000313" key="1">
    <source>
        <dbReference type="EMBL" id="CAI6342219.1"/>
    </source>
</evidence>
<comment type="caution">
    <text evidence="1">The sequence shown here is derived from an EMBL/GenBank/DDBJ whole genome shotgun (WGS) entry which is preliminary data.</text>
</comment>
<dbReference type="PANTHER" id="PTHR36587:SF2">
    <property type="entry name" value="EXPRESSION SITE-ASSOCIATED GENE 3 (ESAG3)-LIKE PROTEIN"/>
    <property type="match status" value="1"/>
</dbReference>
<gene>
    <name evidence="1" type="ORF">PDIGIT_LOCUS15424</name>
</gene>
<dbReference type="PANTHER" id="PTHR36587">
    <property type="entry name" value="EXPRESSION SITE-ASSOCIATED GENE 3 (ESAG3)-LIKE PROTEIN"/>
    <property type="match status" value="1"/>
</dbReference>
<dbReference type="OrthoDB" id="422736at2759"/>
<protein>
    <submittedName>
        <fullName evidence="1">Uncharacterized protein</fullName>
    </submittedName>
</protein>
<dbReference type="CDD" id="cd22997">
    <property type="entry name" value="GT_LH"/>
    <property type="match status" value="1"/>
</dbReference>
<reference evidence="1" key="1">
    <citation type="submission" date="2023-01" db="EMBL/GenBank/DDBJ databases">
        <authorList>
            <person name="Van Ghelder C."/>
            <person name="Rancurel C."/>
        </authorList>
    </citation>
    <scope>NUCLEOTIDE SEQUENCE</scope>
    <source>
        <strain evidence="1">CNCM I-4278</strain>
    </source>
</reference>
<dbReference type="Proteomes" id="UP001152607">
    <property type="component" value="Unassembled WGS sequence"/>
</dbReference>
<sequence length="504" mass="56849">MGNPFTWCSSPGWRRWLMLALLPTILFFVFVHRTDSPSSARLIANLKPHTPVAPANLHVLVPADHKDANLCKTLITAAVAGFSTPTLINWGKKFDDKKLVAGGSHLAKISGVLTYLKQLDPERDNDLVLIVDGYDIWFQLRPSALIARYHAINAAANTRIRKTMGTAAVNAENIEQTILFSAQKRCWPWKPDDPPCYAVPESSLPSDAYGDKTDTDIGFEKNPYVKFRQRYLNSGDAIGRVGAMRALFERALELAQRDPNFGSDQKILSQIFGEQEYQREVIRSRHRTSWQRLTDWSNGRTSFLDTQPTREHLPGRTAEFGIGLDYASLIGHPTVFAEEDAEWLSHSDGKHVAHVSKDLGVEPPRVGALAEDIAESRPPFRFVAPTTKLAFNTSWSDVPLYTNVWTSVVPGLIHHNAHRDGLKKLRVTVWDRMWYFKDLRSLYDSANASPNGPIAVVDDEKGREQAWWPPFKEKGGAMSDAGEWLPWEDLCAEFDKEVFRDEKK</sequence>
<name>A0A9W4UUQ9_9PLEO</name>
<dbReference type="EMBL" id="CAOQHR010000013">
    <property type="protein sequence ID" value="CAI6342219.1"/>
    <property type="molecule type" value="Genomic_DNA"/>
</dbReference>
<accession>A0A9W4UUQ9</accession>
<proteinExistence type="predicted"/>
<dbReference type="AlphaFoldDB" id="A0A9W4UUQ9"/>
<organism evidence="1 2">
    <name type="scientific">Periconia digitata</name>
    <dbReference type="NCBI Taxonomy" id="1303443"/>
    <lineage>
        <taxon>Eukaryota</taxon>
        <taxon>Fungi</taxon>
        <taxon>Dikarya</taxon>
        <taxon>Ascomycota</taxon>
        <taxon>Pezizomycotina</taxon>
        <taxon>Dothideomycetes</taxon>
        <taxon>Pleosporomycetidae</taxon>
        <taxon>Pleosporales</taxon>
        <taxon>Massarineae</taxon>
        <taxon>Periconiaceae</taxon>
        <taxon>Periconia</taxon>
    </lineage>
</organism>
<keyword evidence="2" id="KW-1185">Reference proteome</keyword>